<dbReference type="GO" id="GO:0005524">
    <property type="term" value="F:ATP binding"/>
    <property type="evidence" value="ECO:0007669"/>
    <property type="project" value="UniProtKB-KW"/>
</dbReference>
<dbReference type="CDD" id="cd18547">
    <property type="entry name" value="ABC_6TM_Tm288_like"/>
    <property type="match status" value="1"/>
</dbReference>
<dbReference type="SUPFAM" id="SSF52540">
    <property type="entry name" value="P-loop containing nucleoside triphosphate hydrolases"/>
    <property type="match status" value="1"/>
</dbReference>
<evidence type="ECO:0000313" key="11">
    <source>
        <dbReference type="Proteomes" id="UP000716906"/>
    </source>
</evidence>
<evidence type="ECO:0000313" key="10">
    <source>
        <dbReference type="EMBL" id="MBM6739251.1"/>
    </source>
</evidence>
<evidence type="ECO:0000256" key="6">
    <source>
        <dbReference type="ARBA" id="ARBA00023136"/>
    </source>
</evidence>
<reference evidence="10 11" key="1">
    <citation type="journal article" date="2021" name="Sci. Rep.">
        <title>The distribution of antibiotic resistance genes in chicken gut microbiota commensals.</title>
        <authorList>
            <person name="Juricova H."/>
            <person name="Matiasovicova J."/>
            <person name="Kubasova T."/>
            <person name="Cejkova D."/>
            <person name="Rychlik I."/>
        </authorList>
    </citation>
    <scope>NUCLEOTIDE SEQUENCE [LARGE SCALE GENOMIC DNA]</scope>
    <source>
        <strain evidence="10 11">An773</strain>
    </source>
</reference>
<dbReference type="PANTHER" id="PTHR24221">
    <property type="entry name" value="ATP-BINDING CASSETTE SUB-FAMILY B"/>
    <property type="match status" value="1"/>
</dbReference>
<dbReference type="PROSITE" id="PS00211">
    <property type="entry name" value="ABC_TRANSPORTER_1"/>
    <property type="match status" value="1"/>
</dbReference>
<keyword evidence="6 7" id="KW-0472">Membrane</keyword>
<dbReference type="Gene3D" id="1.20.1560.10">
    <property type="entry name" value="ABC transporter type 1, transmembrane domain"/>
    <property type="match status" value="1"/>
</dbReference>
<keyword evidence="3" id="KW-0547">Nucleotide-binding</keyword>
<feature type="domain" description="ABC transmembrane type-1" evidence="9">
    <location>
        <begin position="39"/>
        <end position="329"/>
    </location>
</feature>
<evidence type="ECO:0000256" key="7">
    <source>
        <dbReference type="SAM" id="Phobius"/>
    </source>
</evidence>
<dbReference type="PROSITE" id="PS50893">
    <property type="entry name" value="ABC_TRANSPORTER_2"/>
    <property type="match status" value="1"/>
</dbReference>
<evidence type="ECO:0000256" key="2">
    <source>
        <dbReference type="ARBA" id="ARBA00022692"/>
    </source>
</evidence>
<protein>
    <submittedName>
        <fullName evidence="10">ABC transporter ATP-binding protein</fullName>
    </submittedName>
</protein>
<feature type="transmembrane region" description="Helical" evidence="7">
    <location>
        <begin position="78"/>
        <end position="102"/>
    </location>
</feature>
<dbReference type="InterPro" id="IPR039421">
    <property type="entry name" value="Type_1_exporter"/>
</dbReference>
<dbReference type="InterPro" id="IPR027417">
    <property type="entry name" value="P-loop_NTPase"/>
</dbReference>
<gene>
    <name evidence="10" type="ORF">H7U36_14280</name>
</gene>
<proteinExistence type="predicted"/>
<dbReference type="PANTHER" id="PTHR24221:SF499">
    <property type="entry name" value="FATTY ACID ABC TRANSPORTER ATP-BINDING_PERMEASE PROTEIN"/>
    <property type="match status" value="1"/>
</dbReference>
<dbReference type="InterPro" id="IPR003439">
    <property type="entry name" value="ABC_transporter-like_ATP-bd"/>
</dbReference>
<dbReference type="Pfam" id="PF00664">
    <property type="entry name" value="ABC_membrane"/>
    <property type="match status" value="1"/>
</dbReference>
<dbReference type="InterPro" id="IPR003593">
    <property type="entry name" value="AAA+_ATPase"/>
</dbReference>
<feature type="transmembrane region" description="Helical" evidence="7">
    <location>
        <begin position="38"/>
        <end position="58"/>
    </location>
</feature>
<evidence type="ECO:0000256" key="4">
    <source>
        <dbReference type="ARBA" id="ARBA00022840"/>
    </source>
</evidence>
<feature type="transmembrane region" description="Helical" evidence="7">
    <location>
        <begin position="277"/>
        <end position="309"/>
    </location>
</feature>
<organism evidence="10 11">
    <name type="scientific">Faecalicatena fissicatena</name>
    <dbReference type="NCBI Taxonomy" id="290055"/>
    <lineage>
        <taxon>Bacteria</taxon>
        <taxon>Bacillati</taxon>
        <taxon>Bacillota</taxon>
        <taxon>Clostridia</taxon>
        <taxon>Lachnospirales</taxon>
        <taxon>Lachnospiraceae</taxon>
        <taxon>Faecalicatena</taxon>
    </lineage>
</organism>
<evidence type="ECO:0000259" key="9">
    <source>
        <dbReference type="PROSITE" id="PS50929"/>
    </source>
</evidence>
<keyword evidence="5 7" id="KW-1133">Transmembrane helix</keyword>
<comment type="caution">
    <text evidence="10">The sequence shown here is derived from an EMBL/GenBank/DDBJ whole genome shotgun (WGS) entry which is preliminary data.</text>
</comment>
<name>A0ABS2ECF4_9FIRM</name>
<keyword evidence="4 10" id="KW-0067">ATP-binding</keyword>
<sequence>MSMNEKKNEQQSQARSARATKLISRVIRYMLHYYKIPFFIVIVCILLTAIATVVGATFPQTLVDDYITPMLQNGTDDFSGLASDLFRLACIMAGGVITAFAYNRIMVNVSQGTMLHLRDDLFRRMESLPIKYFDTHAHGDIMSVYTNDVDTLRQMLSQSVPQIINSVITMAATLVTMIVLNPALTVISILTAAVMLFVTSKFSQLSGKYYVRQQIDLGAVDGFIEEMLDGQKVVKVFCHEQAAMEDFHKVNERLRNSANKANRYANLLMPVNANIGWISYALVAIVGAILGINGLAGVTIGTVVTFVGLNKSFTNPITQVSQQLNFVVNAAAGAQRVFDLMDQEPEMDEGYVELVNAKEDENGQLTESDVRTNLWAWKHPHKAEGTVTYTRQEGGVVFDDVDFGYTDEKIVLHNISLYAKPGQKIAFVGATGAGKTTITNLINRFYDIADGKIRYDGININKIKKPDLRRSLGMVLQDTHLFTGTVMDNIRYGKLDATDEECIRAARLANADGFIRRLPDGYDTMLTGDGSNLSQGQRQLLAIARAAVADPPALILDEATSSIDTRTEKLVQAGMDALMKGRTTFVIAHRLSTVKNSDCIMVMEQGRIIERGTHDELIEKKGKYYQLYTGNFAAQG</sequence>
<dbReference type="SUPFAM" id="SSF90123">
    <property type="entry name" value="ABC transporter transmembrane region"/>
    <property type="match status" value="1"/>
</dbReference>
<feature type="domain" description="ABC transporter" evidence="8">
    <location>
        <begin position="396"/>
        <end position="630"/>
    </location>
</feature>
<dbReference type="InterPro" id="IPR011527">
    <property type="entry name" value="ABC1_TM_dom"/>
</dbReference>
<dbReference type="SMART" id="SM00382">
    <property type="entry name" value="AAA"/>
    <property type="match status" value="1"/>
</dbReference>
<keyword evidence="11" id="KW-1185">Reference proteome</keyword>
<dbReference type="Proteomes" id="UP000716906">
    <property type="component" value="Unassembled WGS sequence"/>
</dbReference>
<feature type="transmembrane region" description="Helical" evidence="7">
    <location>
        <begin position="186"/>
        <end position="203"/>
    </location>
</feature>
<evidence type="ECO:0000256" key="3">
    <source>
        <dbReference type="ARBA" id="ARBA00022741"/>
    </source>
</evidence>
<dbReference type="EMBL" id="JACLYY010000018">
    <property type="protein sequence ID" value="MBM6739251.1"/>
    <property type="molecule type" value="Genomic_DNA"/>
</dbReference>
<dbReference type="Gene3D" id="3.40.50.300">
    <property type="entry name" value="P-loop containing nucleotide triphosphate hydrolases"/>
    <property type="match status" value="1"/>
</dbReference>
<evidence type="ECO:0000256" key="1">
    <source>
        <dbReference type="ARBA" id="ARBA00004651"/>
    </source>
</evidence>
<comment type="subcellular location">
    <subcellularLocation>
        <location evidence="1">Cell membrane</location>
        <topology evidence="1">Multi-pass membrane protein</topology>
    </subcellularLocation>
</comment>
<dbReference type="Pfam" id="PF00005">
    <property type="entry name" value="ABC_tran"/>
    <property type="match status" value="1"/>
</dbReference>
<dbReference type="InterPro" id="IPR036640">
    <property type="entry name" value="ABC1_TM_sf"/>
</dbReference>
<dbReference type="CDD" id="cd03254">
    <property type="entry name" value="ABCC_Glucan_exporter_like"/>
    <property type="match status" value="1"/>
</dbReference>
<keyword evidence="2 7" id="KW-0812">Transmembrane</keyword>
<evidence type="ECO:0000259" key="8">
    <source>
        <dbReference type="PROSITE" id="PS50893"/>
    </source>
</evidence>
<dbReference type="PROSITE" id="PS50929">
    <property type="entry name" value="ABC_TM1F"/>
    <property type="match status" value="1"/>
</dbReference>
<evidence type="ECO:0000256" key="5">
    <source>
        <dbReference type="ARBA" id="ARBA00022989"/>
    </source>
</evidence>
<accession>A0ABS2ECF4</accession>
<dbReference type="InterPro" id="IPR017871">
    <property type="entry name" value="ABC_transporter-like_CS"/>
</dbReference>